<sequence>MEDKSIAKDFLRSSDIHPHPLVLQRISLVINSTGPPLLIEYIVPS</sequence>
<dbReference type="AlphaFoldDB" id="A0A2P2N1C4"/>
<name>A0A2P2N1C4_RHIMU</name>
<evidence type="ECO:0000313" key="1">
    <source>
        <dbReference type="EMBL" id="MBX36285.1"/>
    </source>
</evidence>
<accession>A0A2P2N1C4</accession>
<dbReference type="EMBL" id="GGEC01055801">
    <property type="protein sequence ID" value="MBX36285.1"/>
    <property type="molecule type" value="Transcribed_RNA"/>
</dbReference>
<organism evidence="1">
    <name type="scientific">Rhizophora mucronata</name>
    <name type="common">Asiatic mangrove</name>
    <dbReference type="NCBI Taxonomy" id="61149"/>
    <lineage>
        <taxon>Eukaryota</taxon>
        <taxon>Viridiplantae</taxon>
        <taxon>Streptophyta</taxon>
        <taxon>Embryophyta</taxon>
        <taxon>Tracheophyta</taxon>
        <taxon>Spermatophyta</taxon>
        <taxon>Magnoliopsida</taxon>
        <taxon>eudicotyledons</taxon>
        <taxon>Gunneridae</taxon>
        <taxon>Pentapetalae</taxon>
        <taxon>rosids</taxon>
        <taxon>fabids</taxon>
        <taxon>Malpighiales</taxon>
        <taxon>Rhizophoraceae</taxon>
        <taxon>Rhizophora</taxon>
    </lineage>
</organism>
<reference evidence="1" key="1">
    <citation type="submission" date="2018-02" db="EMBL/GenBank/DDBJ databases">
        <title>Rhizophora mucronata_Transcriptome.</title>
        <authorList>
            <person name="Meera S.P."/>
            <person name="Sreeshan A."/>
            <person name="Augustine A."/>
        </authorList>
    </citation>
    <scope>NUCLEOTIDE SEQUENCE</scope>
    <source>
        <tissue evidence="1">Leaf</tissue>
    </source>
</reference>
<proteinExistence type="predicted"/>
<protein>
    <submittedName>
        <fullName evidence="1">Uncharacterized protein</fullName>
    </submittedName>
</protein>